<dbReference type="Proteomes" id="UP000594759">
    <property type="component" value="Chromosome"/>
</dbReference>
<organism evidence="1 2">
    <name type="scientific">Pedobacter endophyticus</name>
    <dbReference type="NCBI Taxonomy" id="2789740"/>
    <lineage>
        <taxon>Bacteria</taxon>
        <taxon>Pseudomonadati</taxon>
        <taxon>Bacteroidota</taxon>
        <taxon>Sphingobacteriia</taxon>
        <taxon>Sphingobacteriales</taxon>
        <taxon>Sphingobacteriaceae</taxon>
        <taxon>Pedobacter</taxon>
    </lineage>
</organism>
<protein>
    <recommendedName>
        <fullName evidence="3">N-acetyltransferase domain-containing protein</fullName>
    </recommendedName>
</protein>
<reference evidence="1 2" key="1">
    <citation type="submission" date="2020-11" db="EMBL/GenBank/DDBJ databases">
        <title>Pedobacter endophytica, an endophytic bacteria isolated form Carex pumila.</title>
        <authorList>
            <person name="Peng Y."/>
            <person name="Jiang L."/>
            <person name="Lee J."/>
        </authorList>
    </citation>
    <scope>NUCLEOTIDE SEQUENCE [LARGE SCALE GENOMIC DNA]</scope>
    <source>
        <strain evidence="1 2">JBR3-12</strain>
    </source>
</reference>
<gene>
    <name evidence="1" type="ORF">IZT61_05585</name>
</gene>
<evidence type="ECO:0000313" key="1">
    <source>
        <dbReference type="EMBL" id="QPH40741.1"/>
    </source>
</evidence>
<name>A0A7S9L1G7_9SPHI</name>
<dbReference type="EMBL" id="CP064939">
    <property type="protein sequence ID" value="QPH40741.1"/>
    <property type="molecule type" value="Genomic_DNA"/>
</dbReference>
<dbReference type="RefSeq" id="WP_196100195.1">
    <property type="nucleotide sequence ID" value="NZ_CP064939.1"/>
</dbReference>
<dbReference type="AlphaFoldDB" id="A0A7S9L1G7"/>
<dbReference type="SUPFAM" id="SSF55729">
    <property type="entry name" value="Acyl-CoA N-acyltransferases (Nat)"/>
    <property type="match status" value="1"/>
</dbReference>
<evidence type="ECO:0008006" key="3">
    <source>
        <dbReference type="Google" id="ProtNLM"/>
    </source>
</evidence>
<dbReference type="InterPro" id="IPR016181">
    <property type="entry name" value="Acyl_CoA_acyltransferase"/>
</dbReference>
<proteinExistence type="predicted"/>
<accession>A0A7S9L1G7</accession>
<keyword evidence="2" id="KW-1185">Reference proteome</keyword>
<evidence type="ECO:0000313" key="2">
    <source>
        <dbReference type="Proteomes" id="UP000594759"/>
    </source>
</evidence>
<sequence length="183" mass="21067">MHPQISPGLMFYRDGYFELDFIGNYYFEIKRPSQCSISEIHSFYLQLRKGNKVSPVNLHERIFSAKYLGFCYHRGNLVGISAIKKPTENYVETVRKKAGVVQQSVEPILEIGFSFTEESFRQKGISTRLKTMLLSKITDHRGSLFSTTATPSSQRFLLANGFIACGHPYQGLFDDNIIYFERR</sequence>
<dbReference type="KEGG" id="pex:IZT61_05585"/>